<comment type="caution">
    <text evidence="2">The sequence shown here is derived from an EMBL/GenBank/DDBJ whole genome shotgun (WGS) entry which is preliminary data.</text>
</comment>
<name>A0A9Q1RE64_9SOLA</name>
<protein>
    <recommendedName>
        <fullName evidence="1">DOG1 domain-containing protein</fullName>
    </recommendedName>
</protein>
<dbReference type="GO" id="GO:0006351">
    <property type="term" value="P:DNA-templated transcription"/>
    <property type="evidence" value="ECO:0007669"/>
    <property type="project" value="InterPro"/>
</dbReference>
<evidence type="ECO:0000313" key="3">
    <source>
        <dbReference type="Proteomes" id="UP001152561"/>
    </source>
</evidence>
<reference evidence="3" key="1">
    <citation type="journal article" date="2023" name="Proc. Natl. Acad. Sci. U.S.A.">
        <title>Genomic and structural basis for evolution of tropane alkaloid biosynthesis.</title>
        <authorList>
            <person name="Wanga Y.-J."/>
            <person name="Taina T."/>
            <person name="Yua J.-Y."/>
            <person name="Lia J."/>
            <person name="Xua B."/>
            <person name="Chenc J."/>
            <person name="D'Auriad J.C."/>
            <person name="Huanga J.-P."/>
            <person name="Huanga S.-X."/>
        </authorList>
    </citation>
    <scope>NUCLEOTIDE SEQUENCE [LARGE SCALE GENOMIC DNA]</scope>
    <source>
        <strain evidence="3">cv. KIB-2019</strain>
    </source>
</reference>
<evidence type="ECO:0000259" key="1">
    <source>
        <dbReference type="PROSITE" id="PS51806"/>
    </source>
</evidence>
<feature type="domain" description="DOG1" evidence="1">
    <location>
        <begin position="52"/>
        <end position="392"/>
    </location>
</feature>
<gene>
    <name evidence="2" type="ORF">K7X08_013130</name>
</gene>
<dbReference type="Pfam" id="PF14144">
    <property type="entry name" value="DOG1"/>
    <property type="match status" value="1"/>
</dbReference>
<dbReference type="PANTHER" id="PTHR46354">
    <property type="entry name" value="DOG1 DOMAIN-CONTAINING PROTEIN"/>
    <property type="match status" value="1"/>
</dbReference>
<accession>A0A9Q1RE64</accession>
<keyword evidence="3" id="KW-1185">Reference proteome</keyword>
<dbReference type="AlphaFoldDB" id="A0A9Q1RE64"/>
<sequence>MFKAIGKDPFPPPLTHTHTHITHSIYTHFLFKKSITQFSFFITAHFGFKKSSKPFKDYYNSWFKTLKNILLLQLRNAMSSSSTSSTILLASHVEVMHQHFLNYYETLDLAASNDVAQVLYPDWKNRFEKPFLWLGDLHPYLFINLLRSFIGDSENDSDIFDEKQNWHVVMAWKSPGKRLTNRVDQIECGLRLMVPALAARARDAQAAFVKKVAAEWGRCEGRNVETKGGVEEARARDFDEHEAASKQHAQSTFVGKVAREPRRKEEMKGVMVEGAAGGLHAQAAFFEKTAREGRRKDEMKGAVAEFAERERHVHTVAREGRRKEEMRRVVMETAAAEMEELVGVFVDANRLRRSVLSDILSFTDVYQAAVFLEALAQFLVGFRNRELLSQFEKCSLEL</sequence>
<dbReference type="InterPro" id="IPR051886">
    <property type="entry name" value="Seed_Dev/Stress_Resp_Reg"/>
</dbReference>
<dbReference type="Proteomes" id="UP001152561">
    <property type="component" value="Unassembled WGS sequence"/>
</dbReference>
<dbReference type="OrthoDB" id="683795at2759"/>
<organism evidence="2 3">
    <name type="scientific">Anisodus acutangulus</name>
    <dbReference type="NCBI Taxonomy" id="402998"/>
    <lineage>
        <taxon>Eukaryota</taxon>
        <taxon>Viridiplantae</taxon>
        <taxon>Streptophyta</taxon>
        <taxon>Embryophyta</taxon>
        <taxon>Tracheophyta</taxon>
        <taxon>Spermatophyta</taxon>
        <taxon>Magnoliopsida</taxon>
        <taxon>eudicotyledons</taxon>
        <taxon>Gunneridae</taxon>
        <taxon>Pentapetalae</taxon>
        <taxon>asterids</taxon>
        <taxon>lamiids</taxon>
        <taxon>Solanales</taxon>
        <taxon>Solanaceae</taxon>
        <taxon>Solanoideae</taxon>
        <taxon>Hyoscyameae</taxon>
        <taxon>Anisodus</taxon>
    </lineage>
</organism>
<dbReference type="InterPro" id="IPR025422">
    <property type="entry name" value="TGA_domain"/>
</dbReference>
<dbReference type="PROSITE" id="PS51806">
    <property type="entry name" value="DOG1"/>
    <property type="match status" value="1"/>
</dbReference>
<dbReference type="EMBL" id="JAJAGQ010000008">
    <property type="protein sequence ID" value="KAJ8555634.1"/>
    <property type="molecule type" value="Genomic_DNA"/>
</dbReference>
<proteinExistence type="predicted"/>
<dbReference type="GO" id="GO:0043565">
    <property type="term" value="F:sequence-specific DNA binding"/>
    <property type="evidence" value="ECO:0007669"/>
    <property type="project" value="InterPro"/>
</dbReference>
<evidence type="ECO:0000313" key="2">
    <source>
        <dbReference type="EMBL" id="KAJ8555634.1"/>
    </source>
</evidence>
<dbReference type="PANTHER" id="PTHR46354:SF9">
    <property type="entry name" value="PROTEIN INAPERTURATE POLLEN1"/>
    <property type="match status" value="1"/>
</dbReference>